<comment type="subcellular location">
    <subcellularLocation>
        <location evidence="2">Membrane</location>
    </subcellularLocation>
</comment>
<keyword evidence="6 10" id="KW-0418">Kinase</keyword>
<dbReference type="Proteomes" id="UP000316316">
    <property type="component" value="Unassembled WGS sequence"/>
</dbReference>
<dbReference type="CDD" id="cd00075">
    <property type="entry name" value="HATPase"/>
    <property type="match status" value="1"/>
</dbReference>
<evidence type="ECO:0000256" key="1">
    <source>
        <dbReference type="ARBA" id="ARBA00000085"/>
    </source>
</evidence>
<gene>
    <name evidence="10" type="ORF">AUF17_15630</name>
</gene>
<dbReference type="SUPFAM" id="SSF47384">
    <property type="entry name" value="Homodimeric domain of signal transducing histidine kinase"/>
    <property type="match status" value="1"/>
</dbReference>
<proteinExistence type="predicted"/>
<keyword evidence="4" id="KW-0597">Phosphoprotein</keyword>
<dbReference type="RefSeq" id="WP_049221952.1">
    <property type="nucleotide sequence ID" value="NZ_CABGUH010000006.1"/>
</dbReference>
<dbReference type="PANTHER" id="PTHR45453">
    <property type="entry name" value="PHOSPHATE REGULON SENSOR PROTEIN PHOR"/>
    <property type="match status" value="1"/>
</dbReference>
<dbReference type="InterPro" id="IPR005467">
    <property type="entry name" value="His_kinase_dom"/>
</dbReference>
<dbReference type="InterPro" id="IPR036890">
    <property type="entry name" value="HATPase_C_sf"/>
</dbReference>
<dbReference type="GO" id="GO:0016036">
    <property type="term" value="P:cellular response to phosphate starvation"/>
    <property type="evidence" value="ECO:0007669"/>
    <property type="project" value="TreeGrafter"/>
</dbReference>
<keyword evidence="5" id="KW-0808">Transferase</keyword>
<dbReference type="PANTHER" id="PTHR45453:SF1">
    <property type="entry name" value="PHOSPHATE REGULON SENSOR PROTEIN PHOR"/>
    <property type="match status" value="1"/>
</dbReference>
<evidence type="ECO:0000256" key="3">
    <source>
        <dbReference type="ARBA" id="ARBA00012438"/>
    </source>
</evidence>
<dbReference type="Pfam" id="PF02518">
    <property type="entry name" value="HATPase_c"/>
    <property type="match status" value="1"/>
</dbReference>
<dbReference type="EMBL" id="PDXQ01000001">
    <property type="protein sequence ID" value="TRZ35427.1"/>
    <property type="molecule type" value="Genomic_DNA"/>
</dbReference>
<dbReference type="Gene3D" id="1.10.287.130">
    <property type="match status" value="1"/>
</dbReference>
<dbReference type="Gene3D" id="3.30.565.10">
    <property type="entry name" value="Histidine kinase-like ATPase, C-terminal domain"/>
    <property type="match status" value="1"/>
</dbReference>
<dbReference type="FunFam" id="3.30.565.10:FF:000006">
    <property type="entry name" value="Sensor histidine kinase WalK"/>
    <property type="match status" value="1"/>
</dbReference>
<evidence type="ECO:0000313" key="11">
    <source>
        <dbReference type="Proteomes" id="UP000316316"/>
    </source>
</evidence>
<dbReference type="AlphaFoldDB" id="A0A2N8PZV0"/>
<dbReference type="InterPro" id="IPR004358">
    <property type="entry name" value="Sig_transdc_His_kin-like_C"/>
</dbReference>
<evidence type="ECO:0000256" key="6">
    <source>
        <dbReference type="ARBA" id="ARBA00022777"/>
    </source>
</evidence>
<dbReference type="SUPFAM" id="SSF55874">
    <property type="entry name" value="ATPase domain of HSP90 chaperone/DNA topoisomerase II/histidine kinase"/>
    <property type="match status" value="1"/>
</dbReference>
<evidence type="ECO:0000256" key="4">
    <source>
        <dbReference type="ARBA" id="ARBA00022553"/>
    </source>
</evidence>
<dbReference type="EC" id="2.7.13.3" evidence="3"/>
<dbReference type="GeneID" id="69569390"/>
<feature type="domain" description="HAMP" evidence="9">
    <location>
        <begin position="24"/>
        <end position="76"/>
    </location>
</feature>
<evidence type="ECO:0000259" key="9">
    <source>
        <dbReference type="PROSITE" id="PS50885"/>
    </source>
</evidence>
<dbReference type="InterPro" id="IPR003661">
    <property type="entry name" value="HisK_dim/P_dom"/>
</dbReference>
<reference evidence="10 11" key="1">
    <citation type="submission" date="2017-10" db="EMBL/GenBank/DDBJ databases">
        <title>FDA dAtabase for Regulatory Grade micrObial Sequences (FDA-ARGOS): Supporting development and validation of Infectious Disease Dx tests.</title>
        <authorList>
            <person name="Campos J."/>
            <person name="Goldberg B."/>
            <person name="Tallon L.J."/>
            <person name="Sadzewicz L."/>
            <person name="Sengamalay N."/>
            <person name="Ott S."/>
            <person name="Godinez A."/>
            <person name="Nagaraj S."/>
            <person name="Vyas G."/>
            <person name="Aluvathingal J."/>
            <person name="Nadendla S."/>
            <person name="Geyer C."/>
            <person name="Nandy P."/>
            <person name="Hobson J."/>
            <person name="Sichtig H."/>
        </authorList>
    </citation>
    <scope>NUCLEOTIDE SEQUENCE [LARGE SCALE GENOMIC DNA]</scope>
    <source>
        <strain evidence="10 11">FDAARGOS_185</strain>
    </source>
</reference>
<dbReference type="GO" id="GO:0000155">
    <property type="term" value="F:phosphorelay sensor kinase activity"/>
    <property type="evidence" value="ECO:0007669"/>
    <property type="project" value="InterPro"/>
</dbReference>
<dbReference type="PROSITE" id="PS50109">
    <property type="entry name" value="HIS_KIN"/>
    <property type="match status" value="1"/>
</dbReference>
<dbReference type="PRINTS" id="PR00344">
    <property type="entry name" value="BCTRLSENSOR"/>
</dbReference>
<dbReference type="Pfam" id="PF00512">
    <property type="entry name" value="HisKA"/>
    <property type="match status" value="1"/>
</dbReference>
<feature type="domain" description="Histidine kinase" evidence="8">
    <location>
        <begin position="91"/>
        <end position="302"/>
    </location>
</feature>
<organism evidence="10 11">
    <name type="scientific">Enterococcus avium</name>
    <name type="common">Streptococcus avium</name>
    <dbReference type="NCBI Taxonomy" id="33945"/>
    <lineage>
        <taxon>Bacteria</taxon>
        <taxon>Bacillati</taxon>
        <taxon>Bacillota</taxon>
        <taxon>Bacilli</taxon>
        <taxon>Lactobacillales</taxon>
        <taxon>Enterococcaceae</taxon>
        <taxon>Enterococcus</taxon>
    </lineage>
</organism>
<dbReference type="SMART" id="SM00388">
    <property type="entry name" value="HisKA"/>
    <property type="match status" value="1"/>
</dbReference>
<evidence type="ECO:0000256" key="5">
    <source>
        <dbReference type="ARBA" id="ARBA00022679"/>
    </source>
</evidence>
<evidence type="ECO:0000313" key="10">
    <source>
        <dbReference type="EMBL" id="TRZ35427.1"/>
    </source>
</evidence>
<name>A0A2N8PZV0_ENTAV</name>
<dbReference type="InterPro" id="IPR003594">
    <property type="entry name" value="HATPase_dom"/>
</dbReference>
<evidence type="ECO:0000259" key="8">
    <source>
        <dbReference type="PROSITE" id="PS50109"/>
    </source>
</evidence>
<dbReference type="InterPro" id="IPR003660">
    <property type="entry name" value="HAMP_dom"/>
</dbReference>
<dbReference type="GO" id="GO:0005886">
    <property type="term" value="C:plasma membrane"/>
    <property type="evidence" value="ECO:0007669"/>
    <property type="project" value="TreeGrafter"/>
</dbReference>
<protein>
    <recommendedName>
        <fullName evidence="3">histidine kinase</fullName>
        <ecNumber evidence="3">2.7.13.3</ecNumber>
    </recommendedName>
</protein>
<dbReference type="CDD" id="cd00082">
    <property type="entry name" value="HisKA"/>
    <property type="match status" value="1"/>
</dbReference>
<dbReference type="InterPro" id="IPR050351">
    <property type="entry name" value="BphY/WalK/GraS-like"/>
</dbReference>
<dbReference type="SMART" id="SM00387">
    <property type="entry name" value="HATPase_c"/>
    <property type="match status" value="1"/>
</dbReference>
<sequence>MMLVLSIICLLLAVVCLLLIVRLRQNRRQIAQAMVVLEDIGEGNLDRKIVVDENSDIAALCFRLNEIVSEIKQQLSRLRVSENEYRKLITSLSHDVRTPLASLIGYLEAITDGLVTEAEQQEYLRAAQAKAFELETYIDTLFEWVKLESGERHYHFEATDISELLREIVSEWIPRMEMRFSYDIQIPEKELRCTIDAAAFRRIIDNLLENCLKHSRGNRVTIRLFEQDQQVRLEISDNGRGISEQHLPRIFDRLYKGDEARRSKGNGLGLAIIQELVTAHHGEINVCSKLGEGTKFYVTLPK</sequence>
<keyword evidence="7" id="KW-0902">Two-component regulatory system</keyword>
<dbReference type="InterPro" id="IPR036097">
    <property type="entry name" value="HisK_dim/P_sf"/>
</dbReference>
<comment type="caution">
    <text evidence="10">The sequence shown here is derived from an EMBL/GenBank/DDBJ whole genome shotgun (WGS) entry which is preliminary data.</text>
</comment>
<evidence type="ECO:0000256" key="7">
    <source>
        <dbReference type="ARBA" id="ARBA00023012"/>
    </source>
</evidence>
<dbReference type="PROSITE" id="PS50885">
    <property type="entry name" value="HAMP"/>
    <property type="match status" value="1"/>
</dbReference>
<dbReference type="GO" id="GO:0004721">
    <property type="term" value="F:phosphoprotein phosphatase activity"/>
    <property type="evidence" value="ECO:0007669"/>
    <property type="project" value="TreeGrafter"/>
</dbReference>
<evidence type="ECO:0000256" key="2">
    <source>
        <dbReference type="ARBA" id="ARBA00004370"/>
    </source>
</evidence>
<accession>A0A2N8PZV0</accession>
<comment type="catalytic activity">
    <reaction evidence="1">
        <text>ATP + protein L-histidine = ADP + protein N-phospho-L-histidine.</text>
        <dbReference type="EC" id="2.7.13.3"/>
    </reaction>
</comment>